<evidence type="ECO:0000313" key="3">
    <source>
        <dbReference type="Proteomes" id="UP000541610"/>
    </source>
</evidence>
<accession>A0A7J6N966</accession>
<dbReference type="AlphaFoldDB" id="A0A7J6N966"/>
<reference evidence="2 3" key="1">
    <citation type="submission" date="2020-04" db="EMBL/GenBank/DDBJ databases">
        <title>Perkinsus olseni comparative genomics.</title>
        <authorList>
            <person name="Bogema D.R."/>
        </authorList>
    </citation>
    <scope>NUCLEOTIDE SEQUENCE [LARGE SCALE GENOMIC DNA]</scope>
    <source>
        <strain evidence="2">00978-12</strain>
    </source>
</reference>
<comment type="caution">
    <text evidence="2">The sequence shown here is derived from an EMBL/GenBank/DDBJ whole genome shotgun (WGS) entry which is preliminary data.</text>
</comment>
<organism evidence="2 3">
    <name type="scientific">Perkinsus olseni</name>
    <name type="common">Perkinsus atlanticus</name>
    <dbReference type="NCBI Taxonomy" id="32597"/>
    <lineage>
        <taxon>Eukaryota</taxon>
        <taxon>Sar</taxon>
        <taxon>Alveolata</taxon>
        <taxon>Perkinsozoa</taxon>
        <taxon>Perkinsea</taxon>
        <taxon>Perkinsida</taxon>
        <taxon>Perkinsidae</taxon>
        <taxon>Perkinsus</taxon>
    </lineage>
</organism>
<dbReference type="OrthoDB" id="442445at2759"/>
<protein>
    <submittedName>
        <fullName evidence="2">Uncharacterized protein</fullName>
    </submittedName>
</protein>
<sequence>MFRRVCFAATVVVAATETTYNFAEVDVQNFVNSIADEAVKSMDSAGLADLQSSDGARILESTEVKHYTHCGICQNVNSQRLNSYFLQKIRESCLVAVRAPTSVKQFCRTFAKKVRNLDEELNGYLFQLLRVLQLATAMCIESKKCSPVNAFNTYLNPILPDMLTDVERYCPTVSFGSYQECVDTSSQDILNYAVARVKSACSKAKERSHDLYDFCAWFSTSERFGYGMVQAMVPNYQYATFLCILRIRVNASSVKNMTDIEEYVLKAWPQLGRLYENYRLYYTDDSDEKCLLNDLSLEDGLTLARIRAEASGRIPLLELNIEEMDDGNSATPCEKADSEIGDADTLAELLEDLGYVVSSVGADALVESLGETGVDLARLREQLEFEKKNGGQEELPKDPVEGLPIEKMESGDEDARRTMVDLLTQLGFVDNRETAEDLVERLGSSSKDINKVSRRLIDLAKEQEEERTGEATEEPLKEANDEELCVAETSDVANQLQRLLIEKHFVRTPEGAEDLVAALVGADQDLKKVLQHFTDKMTTKGFQSISSRRYSHGGTGRKGSSGKAPTYSS</sequence>
<proteinExistence type="predicted"/>
<evidence type="ECO:0000313" key="2">
    <source>
        <dbReference type="EMBL" id="KAF4679441.1"/>
    </source>
</evidence>
<dbReference type="EMBL" id="JABANP010000735">
    <property type="protein sequence ID" value="KAF4679441.1"/>
    <property type="molecule type" value="Genomic_DNA"/>
</dbReference>
<feature type="region of interest" description="Disordered" evidence="1">
    <location>
        <begin position="542"/>
        <end position="569"/>
    </location>
</feature>
<dbReference type="Proteomes" id="UP000541610">
    <property type="component" value="Unassembled WGS sequence"/>
</dbReference>
<gene>
    <name evidence="2" type="ORF">FOZ60_015054</name>
</gene>
<evidence type="ECO:0000256" key="1">
    <source>
        <dbReference type="SAM" id="MobiDB-lite"/>
    </source>
</evidence>
<name>A0A7J6N966_PEROL</name>